<dbReference type="InterPro" id="IPR027417">
    <property type="entry name" value="P-loop_NTPase"/>
</dbReference>
<protein>
    <recommendedName>
        <fullName evidence="3">Sulfotransferase</fullName>
    </recommendedName>
</protein>
<keyword evidence="2" id="KW-1185">Reference proteome</keyword>
<dbReference type="Proteomes" id="UP001409585">
    <property type="component" value="Unassembled WGS sequence"/>
</dbReference>
<evidence type="ECO:0000313" key="1">
    <source>
        <dbReference type="EMBL" id="GAA4933469.1"/>
    </source>
</evidence>
<dbReference type="EMBL" id="BAABLX010000007">
    <property type="protein sequence ID" value="GAA4933469.1"/>
    <property type="molecule type" value="Genomic_DNA"/>
</dbReference>
<proteinExistence type="predicted"/>
<sequence length="236" mass="26319">MLVLGASRGGTTIVTAALGSHPEVAMLDEEFTGAVFHVTGGKIRGNKLCVPNQLEWSKRYHRCYKILGVNGFLRKRKLWNLIPRSELSLMDYVARGPVQSVCILREPNAVISSIIQRERRSANIAAFRWQRCVEFIAQIHDQHGQHDNLLPPAIVSFEGLVQSPEETLKRLCQFINLPYAPAMMNAPSRNARYAGSGFDASKIQPSSAINFESLLSTATLETYQRLLVQDLSLPQS</sequence>
<reference evidence="2" key="1">
    <citation type="journal article" date="2019" name="Int. J. Syst. Evol. Microbiol.">
        <title>The Global Catalogue of Microorganisms (GCM) 10K type strain sequencing project: providing services to taxonomists for standard genome sequencing and annotation.</title>
        <authorList>
            <consortium name="The Broad Institute Genomics Platform"/>
            <consortium name="The Broad Institute Genome Sequencing Center for Infectious Disease"/>
            <person name="Wu L."/>
            <person name="Ma J."/>
        </authorList>
    </citation>
    <scope>NUCLEOTIDE SEQUENCE [LARGE SCALE GENOMIC DNA]</scope>
    <source>
        <strain evidence="2">JCM 19134</strain>
    </source>
</reference>
<comment type="caution">
    <text evidence="1">The sequence shown here is derived from an EMBL/GenBank/DDBJ whole genome shotgun (WGS) entry which is preliminary data.</text>
</comment>
<evidence type="ECO:0000313" key="2">
    <source>
        <dbReference type="Proteomes" id="UP001409585"/>
    </source>
</evidence>
<gene>
    <name evidence="1" type="ORF">GCM10025791_07670</name>
</gene>
<dbReference type="Gene3D" id="3.40.50.300">
    <property type="entry name" value="P-loop containing nucleotide triphosphate hydrolases"/>
    <property type="match status" value="1"/>
</dbReference>
<name>A0AAV3TY73_9ALTE</name>
<dbReference type="AlphaFoldDB" id="A0AAV3TY73"/>
<dbReference type="SUPFAM" id="SSF52540">
    <property type="entry name" value="P-loop containing nucleoside triphosphate hydrolases"/>
    <property type="match status" value="1"/>
</dbReference>
<organism evidence="1 2">
    <name type="scientific">Halioxenophilus aromaticivorans</name>
    <dbReference type="NCBI Taxonomy" id="1306992"/>
    <lineage>
        <taxon>Bacteria</taxon>
        <taxon>Pseudomonadati</taxon>
        <taxon>Pseudomonadota</taxon>
        <taxon>Gammaproteobacteria</taxon>
        <taxon>Alteromonadales</taxon>
        <taxon>Alteromonadaceae</taxon>
        <taxon>Halioxenophilus</taxon>
    </lineage>
</organism>
<evidence type="ECO:0008006" key="3">
    <source>
        <dbReference type="Google" id="ProtNLM"/>
    </source>
</evidence>
<accession>A0AAV3TY73</accession>